<accession>A0A7V8VG67</accession>
<dbReference type="InterPro" id="IPR009056">
    <property type="entry name" value="Cyt_c-like_dom"/>
</dbReference>
<evidence type="ECO:0000256" key="4">
    <source>
        <dbReference type="PROSITE-ProRule" id="PRU00433"/>
    </source>
</evidence>
<feature type="domain" description="Cytochrome c" evidence="5">
    <location>
        <begin position="1031"/>
        <end position="1170"/>
    </location>
</feature>
<dbReference type="Proteomes" id="UP000542342">
    <property type="component" value="Unassembled WGS sequence"/>
</dbReference>
<dbReference type="InterPro" id="IPR016024">
    <property type="entry name" value="ARM-type_fold"/>
</dbReference>
<dbReference type="RefSeq" id="WP_194539072.1">
    <property type="nucleotide sequence ID" value="NZ_JACEFB010000011.1"/>
</dbReference>
<dbReference type="GO" id="GO:0046872">
    <property type="term" value="F:metal ion binding"/>
    <property type="evidence" value="ECO:0007669"/>
    <property type="project" value="UniProtKB-KW"/>
</dbReference>
<keyword evidence="7" id="KW-1185">Reference proteome</keyword>
<dbReference type="NCBIfam" id="TIGR02603">
    <property type="entry name" value="CxxCH_TIGR02603"/>
    <property type="match status" value="1"/>
</dbReference>
<dbReference type="SUPFAM" id="SSF48371">
    <property type="entry name" value="ARM repeat"/>
    <property type="match status" value="1"/>
</dbReference>
<dbReference type="GO" id="GO:0009055">
    <property type="term" value="F:electron transfer activity"/>
    <property type="evidence" value="ECO:0007669"/>
    <property type="project" value="InterPro"/>
</dbReference>
<keyword evidence="1 4" id="KW-0349">Heme</keyword>
<evidence type="ECO:0000313" key="6">
    <source>
        <dbReference type="EMBL" id="MBA2227217.1"/>
    </source>
</evidence>
<name>A0A7V8VG67_9BACT</name>
<dbReference type="InterPro" id="IPR013427">
    <property type="entry name" value="Haem-bd_dom_put"/>
</dbReference>
<dbReference type="AlphaFoldDB" id="A0A7V8VG67"/>
<evidence type="ECO:0000313" key="7">
    <source>
        <dbReference type="Proteomes" id="UP000542342"/>
    </source>
</evidence>
<dbReference type="SUPFAM" id="SSF46626">
    <property type="entry name" value="Cytochrome c"/>
    <property type="match status" value="1"/>
</dbReference>
<keyword evidence="3 4" id="KW-0408">Iron</keyword>
<dbReference type="Gene3D" id="1.10.760.10">
    <property type="entry name" value="Cytochrome c-like domain"/>
    <property type="match status" value="1"/>
</dbReference>
<dbReference type="GO" id="GO:0020037">
    <property type="term" value="F:heme binding"/>
    <property type="evidence" value="ECO:0007669"/>
    <property type="project" value="InterPro"/>
</dbReference>
<dbReference type="PANTHER" id="PTHR33546:SF1">
    <property type="entry name" value="LARGE, MULTIFUNCTIONAL SECRETED PROTEIN"/>
    <property type="match status" value="1"/>
</dbReference>
<dbReference type="Gene3D" id="1.25.10.10">
    <property type="entry name" value="Leucine-rich Repeat Variant"/>
    <property type="match status" value="1"/>
</dbReference>
<dbReference type="SUPFAM" id="SSF50952">
    <property type="entry name" value="Soluble quinoprotein glucose dehydrogenase"/>
    <property type="match status" value="1"/>
</dbReference>
<dbReference type="PANTHER" id="PTHR33546">
    <property type="entry name" value="LARGE, MULTIFUNCTIONAL SECRETED PROTEIN-RELATED"/>
    <property type="match status" value="1"/>
</dbReference>
<dbReference type="EMBL" id="JACEFB010000011">
    <property type="protein sequence ID" value="MBA2227217.1"/>
    <property type="molecule type" value="Genomic_DNA"/>
</dbReference>
<dbReference type="InterPro" id="IPR036909">
    <property type="entry name" value="Cyt_c-like_dom_sf"/>
</dbReference>
<comment type="caution">
    <text evidence="6">The sequence shown here is derived from an EMBL/GenBank/DDBJ whole genome shotgun (WGS) entry which is preliminary data.</text>
</comment>
<reference evidence="6 7" key="1">
    <citation type="submission" date="2020-07" db="EMBL/GenBank/DDBJ databases">
        <title>Thermogemmata thermophila gen. nov., sp. nov., a novel moderate thermophilic planctomycete from a Kamchatka hot spring.</title>
        <authorList>
            <person name="Elcheninov A.G."/>
            <person name="Podosokorskaya O.A."/>
            <person name="Kovaleva O.L."/>
            <person name="Novikov A."/>
            <person name="Bonch-Osmolovskaya E.A."/>
            <person name="Toshchakov S.V."/>
            <person name="Kublanov I.V."/>
        </authorList>
    </citation>
    <scope>NUCLEOTIDE SEQUENCE [LARGE SCALE GENOMIC DNA]</scope>
    <source>
        <strain evidence="6 7">2918</strain>
    </source>
</reference>
<organism evidence="6 7">
    <name type="scientific">Thermogemmata fonticola</name>
    <dbReference type="NCBI Taxonomy" id="2755323"/>
    <lineage>
        <taxon>Bacteria</taxon>
        <taxon>Pseudomonadati</taxon>
        <taxon>Planctomycetota</taxon>
        <taxon>Planctomycetia</taxon>
        <taxon>Gemmatales</taxon>
        <taxon>Gemmataceae</taxon>
        <taxon>Thermogemmata</taxon>
    </lineage>
</organism>
<dbReference type="InterPro" id="IPR011041">
    <property type="entry name" value="Quinoprot_gluc/sorb_DH_b-prop"/>
</dbReference>
<evidence type="ECO:0000256" key="1">
    <source>
        <dbReference type="ARBA" id="ARBA00022617"/>
    </source>
</evidence>
<dbReference type="Gene3D" id="2.120.10.30">
    <property type="entry name" value="TolB, C-terminal domain"/>
    <property type="match status" value="1"/>
</dbReference>
<dbReference type="PROSITE" id="PS51007">
    <property type="entry name" value="CYTC"/>
    <property type="match status" value="1"/>
</dbReference>
<keyword evidence="2 4" id="KW-0479">Metal-binding</keyword>
<evidence type="ECO:0000259" key="5">
    <source>
        <dbReference type="PROSITE" id="PS51007"/>
    </source>
</evidence>
<evidence type="ECO:0000256" key="3">
    <source>
        <dbReference type="ARBA" id="ARBA00023004"/>
    </source>
</evidence>
<protein>
    <submittedName>
        <fullName evidence="6">C-type cytochrome</fullName>
    </submittedName>
</protein>
<evidence type="ECO:0000256" key="2">
    <source>
        <dbReference type="ARBA" id="ARBA00022723"/>
    </source>
</evidence>
<dbReference type="InterPro" id="IPR011989">
    <property type="entry name" value="ARM-like"/>
</dbReference>
<proteinExistence type="predicted"/>
<sequence length="1179" mass="130171">MHRKAAVAGWIGGILLAVVGGWGMPSSWGQRPGKLGGAEETLGRLRLADKSLKVQLWAAEPLLANPVAFCFDEQGRAFIAETTRFGRGVPDTRSHMYWLEEDLANRTIDDLLAMYKKHKYQGFEKYSDQLRLVWDEQGTGRATKSTIFSGGYNRPQDGLAAGVLAYRGRVYFACIPDLYLLQDTNRDGVADVKETLFSGFGPTAQFLGHDLHGLRLGPDGRLYFSIGDRGFQVLTREGQRLLYPNMGAVLRCELDGSRLEVVHWGLRNPQELAFDDLGYLFTFDNNSDSGDRARWVYVMEGGDSGWRGGYQYGTLYHTPDTPQGNRGPWNVEKLWHTYHADQPAWIIPPVSHLGNGPAGIVHYPGVGLADRYRDSFFACDFTADPNSSVIWNVRFRPKGAGFEMVQAEPFLRGIVATDCDFGPDGAFYWSDWVGGWNPPGKGRLFRVTDPQAQSQPVVAEVQRLLREGFPQRSAAELCQLLGHPHQQVRLYAQLELAERQAHQSLREIAADRSASRLARLHALWGLGMIARRLSPSDAKASATRTGLLQVLADLLADPDPEVGRAAAEQLGDVWFASQSRRAAPSSSSAATDMAQHLSQGHSRLARLLREGQPHVRSAAAITYGKLGPPASSANPASSARSAYLKPLFELLVSNNNQDPYLRHAAVMGLYYAFSNPQDLWESWQEAVRQDPSANHPAVRLALVLTLRKHRSERLANFLNDAEERIVAEAARAIYEERVFSALPALARLADQSERSLAVAYRSAAANYILGDAPGAERLARLAGRTHAPDHLRLFALKLLADWPAPPRRDPITGLTLDLPRRDAAVVAAAVRQQGARLFTGSDPVRRQAAQTIARLGLQDFGPALAEVVQQEQQPLSLRVEALYALEVLRYADLAAVAEKARQAPHAALRAAARHILARRHPQALLPEVLRLLSNPQADIVEKQEALTLLGRWPQPSESVDRLLADWLDQALAGRLAPELLLDLLEAAETRSQSAPGKKLFAPLAQKVQAYRQAQQKSADPLAPYLDALRGGNPERGRDIVLNHSAVYCQRCHKLDGQGGEVGPALNGLAADPAKDYRYFLEAVVFPDARIAKGYETAILLLQDERTITGVIKYEDESTIRLVTPENQELVIRKADVESRRKGPSAMPADLHTKLTRRQLRDLVAFLASLKEPPPPPPPR</sequence>
<gene>
    <name evidence="6" type="ORF">H0921_13730</name>
</gene>
<dbReference type="InterPro" id="IPR011042">
    <property type="entry name" value="6-blade_b-propeller_TolB-like"/>
</dbReference>
<dbReference type="InterPro" id="IPR055557">
    <property type="entry name" value="DUF7133"/>
</dbReference>
<dbReference type="Pfam" id="PF23500">
    <property type="entry name" value="DUF7133"/>
    <property type="match status" value="1"/>
</dbReference>